<evidence type="ECO:0000313" key="11">
    <source>
        <dbReference type="EMBL" id="OGY78795.1"/>
    </source>
</evidence>
<dbReference type="GO" id="GO:0005524">
    <property type="term" value="F:ATP binding"/>
    <property type="evidence" value="ECO:0007669"/>
    <property type="project" value="UniProtKB-KW"/>
</dbReference>
<proteinExistence type="inferred from homology"/>
<gene>
    <name evidence="11" type="ORF">A3B74_03330</name>
</gene>
<dbReference type="GO" id="GO:0002949">
    <property type="term" value="P:tRNA threonylcarbamoyladenosine modification"/>
    <property type="evidence" value="ECO:0007669"/>
    <property type="project" value="InterPro"/>
</dbReference>
<evidence type="ECO:0000256" key="7">
    <source>
        <dbReference type="ARBA" id="ARBA00022741"/>
    </source>
</evidence>
<keyword evidence="9" id="KW-0460">Magnesium</keyword>
<dbReference type="STRING" id="1798540.A3B74_03330"/>
<dbReference type="Gene3D" id="3.40.50.300">
    <property type="entry name" value="P-loop containing nucleotide triphosphate hydrolases"/>
    <property type="match status" value="1"/>
</dbReference>
<sequence>MKFFTEQQLTACASQYMRMRRFRVFALYGDLGSGKSTFVRACAQTLDITRLASPTFTLMQVYSIHDQSFHTLCHVDAWRIQQPKELIDIGFLEYRDDLQTLCFIEWADRVSSLLPKKRLDMFFSILSPSLRTLQIYERA</sequence>
<accession>A0A1G2AQ73</accession>
<dbReference type="Pfam" id="PF02367">
    <property type="entry name" value="TsaE"/>
    <property type="match status" value="1"/>
</dbReference>
<organism evidence="11 12">
    <name type="scientific">Candidatus Kerfeldbacteria bacterium RIFCSPHIGHO2_02_FULL_42_14</name>
    <dbReference type="NCBI Taxonomy" id="1798540"/>
    <lineage>
        <taxon>Bacteria</taxon>
        <taxon>Candidatus Kerfeldiibacteriota</taxon>
    </lineage>
</organism>
<evidence type="ECO:0000256" key="9">
    <source>
        <dbReference type="ARBA" id="ARBA00022842"/>
    </source>
</evidence>
<dbReference type="GO" id="GO:0016740">
    <property type="term" value="F:transferase activity"/>
    <property type="evidence" value="ECO:0007669"/>
    <property type="project" value="UniProtKB-KW"/>
</dbReference>
<dbReference type="InterPro" id="IPR027417">
    <property type="entry name" value="P-loop_NTPase"/>
</dbReference>
<evidence type="ECO:0000256" key="2">
    <source>
        <dbReference type="ARBA" id="ARBA00007599"/>
    </source>
</evidence>
<dbReference type="PANTHER" id="PTHR33540">
    <property type="entry name" value="TRNA THREONYLCARBAMOYLADENOSINE BIOSYNTHESIS PROTEIN TSAE"/>
    <property type="match status" value="1"/>
</dbReference>
<dbReference type="GO" id="GO:0005737">
    <property type="term" value="C:cytoplasm"/>
    <property type="evidence" value="ECO:0007669"/>
    <property type="project" value="UniProtKB-SubCell"/>
</dbReference>
<evidence type="ECO:0000256" key="4">
    <source>
        <dbReference type="ARBA" id="ARBA00022490"/>
    </source>
</evidence>
<evidence type="ECO:0000256" key="3">
    <source>
        <dbReference type="ARBA" id="ARBA00019010"/>
    </source>
</evidence>
<dbReference type="AlphaFoldDB" id="A0A1G2AQ73"/>
<evidence type="ECO:0000256" key="5">
    <source>
        <dbReference type="ARBA" id="ARBA00022694"/>
    </source>
</evidence>
<reference evidence="11 12" key="1">
    <citation type="journal article" date="2016" name="Nat. Commun.">
        <title>Thousands of microbial genomes shed light on interconnected biogeochemical processes in an aquifer system.</title>
        <authorList>
            <person name="Anantharaman K."/>
            <person name="Brown C.T."/>
            <person name="Hug L.A."/>
            <person name="Sharon I."/>
            <person name="Castelle C.J."/>
            <person name="Probst A.J."/>
            <person name="Thomas B.C."/>
            <person name="Singh A."/>
            <person name="Wilkins M.J."/>
            <person name="Karaoz U."/>
            <person name="Brodie E.L."/>
            <person name="Williams K.H."/>
            <person name="Hubbard S.S."/>
            <person name="Banfield J.F."/>
        </authorList>
    </citation>
    <scope>NUCLEOTIDE SEQUENCE [LARGE SCALE GENOMIC DNA]</scope>
</reference>
<evidence type="ECO:0000256" key="10">
    <source>
        <dbReference type="ARBA" id="ARBA00032441"/>
    </source>
</evidence>
<keyword evidence="11" id="KW-0808">Transferase</keyword>
<keyword evidence="6" id="KW-0479">Metal-binding</keyword>
<dbReference type="Proteomes" id="UP000177165">
    <property type="component" value="Unassembled WGS sequence"/>
</dbReference>
<evidence type="ECO:0000256" key="8">
    <source>
        <dbReference type="ARBA" id="ARBA00022840"/>
    </source>
</evidence>
<comment type="similarity">
    <text evidence="2">Belongs to the TsaE family.</text>
</comment>
<dbReference type="EMBL" id="MHKB01000012">
    <property type="protein sequence ID" value="OGY78795.1"/>
    <property type="molecule type" value="Genomic_DNA"/>
</dbReference>
<evidence type="ECO:0000256" key="6">
    <source>
        <dbReference type="ARBA" id="ARBA00022723"/>
    </source>
</evidence>
<comment type="caution">
    <text evidence="11">The sequence shown here is derived from an EMBL/GenBank/DDBJ whole genome shotgun (WGS) entry which is preliminary data.</text>
</comment>
<dbReference type="InterPro" id="IPR003442">
    <property type="entry name" value="T6A_TsaE"/>
</dbReference>
<keyword evidence="7" id="KW-0547">Nucleotide-binding</keyword>
<dbReference type="SUPFAM" id="SSF52540">
    <property type="entry name" value="P-loop containing nucleoside triphosphate hydrolases"/>
    <property type="match status" value="1"/>
</dbReference>
<dbReference type="GO" id="GO:0046872">
    <property type="term" value="F:metal ion binding"/>
    <property type="evidence" value="ECO:0007669"/>
    <property type="project" value="UniProtKB-KW"/>
</dbReference>
<evidence type="ECO:0000256" key="1">
    <source>
        <dbReference type="ARBA" id="ARBA00004496"/>
    </source>
</evidence>
<dbReference type="NCBIfam" id="TIGR00150">
    <property type="entry name" value="T6A_YjeE"/>
    <property type="match status" value="1"/>
</dbReference>
<comment type="subcellular location">
    <subcellularLocation>
        <location evidence="1">Cytoplasm</location>
    </subcellularLocation>
</comment>
<evidence type="ECO:0000313" key="12">
    <source>
        <dbReference type="Proteomes" id="UP000177165"/>
    </source>
</evidence>
<dbReference type="PANTHER" id="PTHR33540:SF2">
    <property type="entry name" value="TRNA THREONYLCARBAMOYLADENOSINE BIOSYNTHESIS PROTEIN TSAE"/>
    <property type="match status" value="1"/>
</dbReference>
<keyword evidence="8" id="KW-0067">ATP-binding</keyword>
<name>A0A1G2AQ73_9BACT</name>
<protein>
    <recommendedName>
        <fullName evidence="3">tRNA threonylcarbamoyladenosine biosynthesis protein TsaE</fullName>
    </recommendedName>
    <alternativeName>
        <fullName evidence="10">t(6)A37 threonylcarbamoyladenosine biosynthesis protein TsaE</fullName>
    </alternativeName>
</protein>
<keyword evidence="4" id="KW-0963">Cytoplasm</keyword>
<keyword evidence="5" id="KW-0819">tRNA processing</keyword>